<evidence type="ECO:0000256" key="2">
    <source>
        <dbReference type="SAM" id="MobiDB-lite"/>
    </source>
</evidence>
<keyword evidence="1" id="KW-0863">Zinc-finger</keyword>
<protein>
    <submittedName>
        <fullName evidence="4">DNL-type zinc finger protein</fullName>
    </submittedName>
</protein>
<dbReference type="Pfam" id="PF05180">
    <property type="entry name" value="zf-DNL"/>
    <property type="match status" value="1"/>
</dbReference>
<evidence type="ECO:0000313" key="4">
    <source>
        <dbReference type="EMBL" id="JAT52222.1"/>
    </source>
</evidence>
<dbReference type="GO" id="GO:0050821">
    <property type="term" value="P:protein stabilization"/>
    <property type="evidence" value="ECO:0007669"/>
    <property type="project" value="TreeGrafter"/>
</dbReference>
<evidence type="ECO:0000256" key="1">
    <source>
        <dbReference type="PROSITE-ProRule" id="PRU00834"/>
    </source>
</evidence>
<keyword evidence="1" id="KW-0479">Metal-binding</keyword>
<dbReference type="PROSITE" id="PS51501">
    <property type="entry name" value="ZF_DNL"/>
    <property type="match status" value="1"/>
</dbReference>
<dbReference type="GO" id="GO:0006457">
    <property type="term" value="P:protein folding"/>
    <property type="evidence" value="ECO:0007669"/>
    <property type="project" value="TreeGrafter"/>
</dbReference>
<dbReference type="AlphaFoldDB" id="A0A1D1YC61"/>
<dbReference type="GO" id="GO:0005739">
    <property type="term" value="C:mitochondrion"/>
    <property type="evidence" value="ECO:0007669"/>
    <property type="project" value="TreeGrafter"/>
</dbReference>
<dbReference type="PANTHER" id="PTHR20922">
    <property type="entry name" value="DNL-TYPE ZINC FINGER PROTEIN"/>
    <property type="match status" value="1"/>
</dbReference>
<dbReference type="PANTHER" id="PTHR20922:SF19">
    <property type="entry name" value="F24J5.3"/>
    <property type="match status" value="1"/>
</dbReference>
<dbReference type="GO" id="GO:0030150">
    <property type="term" value="P:protein import into mitochondrial matrix"/>
    <property type="evidence" value="ECO:0007669"/>
    <property type="project" value="TreeGrafter"/>
</dbReference>
<feature type="non-terminal residue" evidence="4">
    <location>
        <position position="1"/>
    </location>
</feature>
<organism evidence="4">
    <name type="scientific">Anthurium amnicola</name>
    <dbReference type="NCBI Taxonomy" id="1678845"/>
    <lineage>
        <taxon>Eukaryota</taxon>
        <taxon>Viridiplantae</taxon>
        <taxon>Streptophyta</taxon>
        <taxon>Embryophyta</taxon>
        <taxon>Tracheophyta</taxon>
        <taxon>Spermatophyta</taxon>
        <taxon>Magnoliopsida</taxon>
        <taxon>Liliopsida</taxon>
        <taxon>Araceae</taxon>
        <taxon>Pothoideae</taxon>
        <taxon>Potheae</taxon>
        <taxon>Anthurium</taxon>
    </lineage>
</organism>
<dbReference type="InterPro" id="IPR007853">
    <property type="entry name" value="Znf_DNL-typ"/>
</dbReference>
<feature type="region of interest" description="Disordered" evidence="2">
    <location>
        <begin position="99"/>
        <end position="122"/>
    </location>
</feature>
<sequence>GDFSATTRPVHAWMATPMTVAAAAGATQGRSFSFSTLAPSSHPSPRPPLNPRRLVLSSVLRFPTKSTSWSDLGLRVPARIPRRRPVAACLKSSPSFGLPREDDATVESSAANASSPSSTEATFDMKMPRRNLLVQFTCNSCGEKTERIINRVAYERGTVFVQCAGCLVHHKLIDNLNLVVEYDLRNVTDTRLDATRNDRDTP</sequence>
<dbReference type="InterPro" id="IPR024158">
    <property type="entry name" value="Mt_import_TIM15"/>
</dbReference>
<feature type="compositionally biased region" description="Low complexity" evidence="2">
    <location>
        <begin position="108"/>
        <end position="118"/>
    </location>
</feature>
<feature type="domain" description="DNL-type" evidence="3">
    <location>
        <begin position="127"/>
        <end position="202"/>
    </location>
</feature>
<keyword evidence="1" id="KW-0862">Zinc</keyword>
<accession>A0A1D1YC61</accession>
<evidence type="ECO:0000259" key="3">
    <source>
        <dbReference type="PROSITE" id="PS51501"/>
    </source>
</evidence>
<dbReference type="EMBL" id="GDJX01015714">
    <property type="protein sequence ID" value="JAT52222.1"/>
    <property type="molecule type" value="Transcribed_RNA"/>
</dbReference>
<gene>
    <name evidence="4" type="primary">Dnlz_1</name>
    <name evidence="4" type="ORF">g.98570</name>
</gene>
<dbReference type="GO" id="GO:0008270">
    <property type="term" value="F:zinc ion binding"/>
    <property type="evidence" value="ECO:0007669"/>
    <property type="project" value="UniProtKB-KW"/>
</dbReference>
<dbReference type="GO" id="GO:0051087">
    <property type="term" value="F:protein-folding chaperone binding"/>
    <property type="evidence" value="ECO:0007669"/>
    <property type="project" value="TreeGrafter"/>
</dbReference>
<proteinExistence type="predicted"/>
<reference evidence="4" key="1">
    <citation type="submission" date="2015-07" db="EMBL/GenBank/DDBJ databases">
        <title>Transcriptome Assembly of Anthurium amnicola.</title>
        <authorList>
            <person name="Suzuki J."/>
        </authorList>
    </citation>
    <scope>NUCLEOTIDE SEQUENCE</scope>
</reference>
<name>A0A1D1YC61_9ARAE</name>